<feature type="domain" description="DUF1902" evidence="1">
    <location>
        <begin position="7"/>
        <end position="56"/>
    </location>
</feature>
<comment type="caution">
    <text evidence="2">The sequence shown here is derived from an EMBL/GenBank/DDBJ whole genome shotgun (WGS) entry which is preliminary data.</text>
</comment>
<dbReference type="SUPFAM" id="SSF143100">
    <property type="entry name" value="TTHA1013/TTHA0281-like"/>
    <property type="match status" value="1"/>
</dbReference>
<dbReference type="EMBL" id="VWNA01000001">
    <property type="protein sequence ID" value="MQT11122.1"/>
    <property type="molecule type" value="Genomic_DNA"/>
</dbReference>
<protein>
    <submittedName>
        <fullName evidence="2">DUF1902 domain-containing protein</fullName>
    </submittedName>
</protein>
<dbReference type="Proteomes" id="UP000332515">
    <property type="component" value="Unassembled WGS sequence"/>
</dbReference>
<evidence type="ECO:0000313" key="2">
    <source>
        <dbReference type="EMBL" id="MQT11122.1"/>
    </source>
</evidence>
<proteinExistence type="predicted"/>
<dbReference type="InterPro" id="IPR035069">
    <property type="entry name" value="TTHA1013/TTHA0281-like"/>
</dbReference>
<keyword evidence="3" id="KW-1185">Reference proteome</keyword>
<dbReference type="Pfam" id="PF08972">
    <property type="entry name" value="DUF1902"/>
    <property type="match status" value="1"/>
</dbReference>
<dbReference type="Gene3D" id="3.30.2390.10">
    <property type="entry name" value="TTHA1013-like"/>
    <property type="match status" value="1"/>
</dbReference>
<evidence type="ECO:0000259" key="1">
    <source>
        <dbReference type="Pfam" id="PF08972"/>
    </source>
</evidence>
<dbReference type="InterPro" id="IPR015066">
    <property type="entry name" value="DUF1902"/>
</dbReference>
<organism evidence="2 3">
    <name type="scientific">Segnochrobactrum spirostomi</name>
    <dbReference type="NCBI Taxonomy" id="2608987"/>
    <lineage>
        <taxon>Bacteria</taxon>
        <taxon>Pseudomonadati</taxon>
        <taxon>Pseudomonadota</taxon>
        <taxon>Alphaproteobacteria</taxon>
        <taxon>Hyphomicrobiales</taxon>
        <taxon>Segnochrobactraceae</taxon>
        <taxon>Segnochrobactrum</taxon>
    </lineage>
</organism>
<accession>A0A6A7XZX9</accession>
<evidence type="ECO:0000313" key="3">
    <source>
        <dbReference type="Proteomes" id="UP000332515"/>
    </source>
</evidence>
<dbReference type="RefSeq" id="WP_153477436.1">
    <property type="nucleotide sequence ID" value="NZ_VWNA01000001.1"/>
</dbReference>
<reference evidence="2 3" key="1">
    <citation type="submission" date="2019-09" db="EMBL/GenBank/DDBJ databases">
        <title>Segnochrobactrum spirostomi gen. nov., sp. nov., isolated from the ciliate Spirostomum cf. yagiui and description of a novel family, Segnochrobactraceae fam. nov. within the order Rhizobiales of the class Alphaproteobacteria.</title>
        <authorList>
            <person name="Akter S."/>
            <person name="Shazib S.U.A."/>
            <person name="Shin M.K."/>
        </authorList>
    </citation>
    <scope>NUCLEOTIDE SEQUENCE [LARGE SCALE GENOMIC DNA]</scope>
    <source>
        <strain evidence="2 3">Sp-1</strain>
    </source>
</reference>
<name>A0A6A7XZX9_9HYPH</name>
<gene>
    <name evidence="2" type="ORF">F0357_00195</name>
</gene>
<dbReference type="AlphaFoldDB" id="A0A6A7XZX9"/>
<sequence>MSERPDLKVIVSHDEGEGIWFVLSSDIPGLIVEAPTYDALIEIVTDAAADLVEANLLDYRGPSDASIPLNFQYHAKARRQAA</sequence>